<protein>
    <submittedName>
        <fullName evidence="1">Kinesin-related protein</fullName>
    </submittedName>
</protein>
<evidence type="ECO:0000313" key="1">
    <source>
        <dbReference type="EMBL" id="KAJ4704751.1"/>
    </source>
</evidence>
<comment type="caution">
    <text evidence="1">The sequence shown here is derived from an EMBL/GenBank/DDBJ whole genome shotgun (WGS) entry which is preliminary data.</text>
</comment>
<organism evidence="1 2">
    <name type="scientific">Melia azedarach</name>
    <name type="common">Chinaberry tree</name>
    <dbReference type="NCBI Taxonomy" id="155640"/>
    <lineage>
        <taxon>Eukaryota</taxon>
        <taxon>Viridiplantae</taxon>
        <taxon>Streptophyta</taxon>
        <taxon>Embryophyta</taxon>
        <taxon>Tracheophyta</taxon>
        <taxon>Spermatophyta</taxon>
        <taxon>Magnoliopsida</taxon>
        <taxon>eudicotyledons</taxon>
        <taxon>Gunneridae</taxon>
        <taxon>Pentapetalae</taxon>
        <taxon>rosids</taxon>
        <taxon>malvids</taxon>
        <taxon>Sapindales</taxon>
        <taxon>Meliaceae</taxon>
        <taxon>Melia</taxon>
    </lineage>
</organism>
<name>A0ACC1WZV5_MELAZ</name>
<dbReference type="Proteomes" id="UP001164539">
    <property type="component" value="Chromosome 12"/>
</dbReference>
<reference evidence="1 2" key="1">
    <citation type="journal article" date="2023" name="Science">
        <title>Complex scaffold remodeling in plant triterpene biosynthesis.</title>
        <authorList>
            <person name="De La Pena R."/>
            <person name="Hodgson H."/>
            <person name="Liu J.C."/>
            <person name="Stephenson M.J."/>
            <person name="Martin A.C."/>
            <person name="Owen C."/>
            <person name="Harkess A."/>
            <person name="Leebens-Mack J."/>
            <person name="Jimenez L.E."/>
            <person name="Osbourn A."/>
            <person name="Sattely E.S."/>
        </authorList>
    </citation>
    <scope>NUCLEOTIDE SEQUENCE [LARGE SCALE GENOMIC DNA]</scope>
    <source>
        <strain evidence="2">cv. JPN11</strain>
        <tissue evidence="1">Leaf</tissue>
    </source>
</reference>
<keyword evidence="2" id="KW-1185">Reference proteome</keyword>
<dbReference type="EMBL" id="CM051405">
    <property type="protein sequence ID" value="KAJ4704751.1"/>
    <property type="molecule type" value="Genomic_DNA"/>
</dbReference>
<proteinExistence type="predicted"/>
<gene>
    <name evidence="1" type="ORF">OWV82_021614</name>
</gene>
<sequence length="1052" mass="118921">MMSLTPDQYRKVGLGITASPSPFLTPRPERRRPESRGSDWNSNRQDRDKEVNVQVLLRCRPLSDDEQRSNVPRVISCNEQRREVTVLQNVANKQIDRVFTFDKVFGPKAQQRSIYDQAISPIVNEVLDGFNCTVFAYGQTGTGKTYTMEGGMRNKGGDLPADAGVIPRAVRQIFDILEAQNADYSMKVSFLELYNEEITDLLAQEDYSKSTEDKQKKPISLMEDGKGCVVVRGLEEEAVYSANEIYTILERGAAKRRTADTLLNKRSSRSHSVFSITVHIKEAAVGDEELIKCGKLNLVDLAGSENISRSGAREGRAREAGEINKSLLTLGRVINALVEHSAHIPYRDSKLTRLLRDSLGGKTKTCIIATISPSAHSLEETLSTLDYAYRAKNIKNKPEANQKMSKAVLLKDLYLEIERMKEDVRAARDKNGVYIPHERYAQEEAEKKARNEKIEQLENDLNLSEKEVDRFRELYLSEQEQKLDLESELKDCMINLENKSKELLDLQENHRAAISTLKKKEFVISKLLCSEKSLIERAKELRNELQNASEDITSLFAKLDQKEKMEAENQSIVLSFGSQLDQRLKDLHKTILGSVAQQQQQLRCMEEHANSFFANKSDAMHNLESRIKKMTETFTSGIELLKEHGNSMQKKASSDLELISSKISSQRLTIEQFLVTMVSEANEVINDIKDSLSEQKQLLVFSARQQEEGLQRSLISAQEISKATMDFFSDLHQQASELMMIVEESQAENSKELANFKKMFQEEAAKEEKEALEKIAVILANLTSRKTAMVSEASSSTEDSNMQQNKRLQKEISSMQQVSTDAKKELSKYAQKVESHFMEDTFSAAESRVIMENNIQECSKTLDSSRQQWERAQSYINNFNTSSAAEIETAVKENSSTNQTAHEEFLSACSSVNVDFGAGTGEIIASLDDLLMRDRESKKEIDYITTACLDQLKLVQEKHGENITSIRNQAEKCFTKDYLVDQHTNTIPKKQAITVPSLASIEEMRTPGFENLQENISDNNRSKLGHNESKIPQQQLLDMAASPNRTPFADVN</sequence>
<accession>A0ACC1WZV5</accession>
<evidence type="ECO:0000313" key="2">
    <source>
        <dbReference type="Proteomes" id="UP001164539"/>
    </source>
</evidence>